<sequence>MKKALFFILISNLLFSQWSISSAERDALLYIYNTTGGEKWNRTWDTTTDPKNWFGVSVKNNSVTELNLSGNALQGTFPSTISTLSKLTKLDLSNNQLSGEVANGISSLSALKRLDVSNNRLTGDPSFAFSGLYNLEDLGIGGNTFIINDINGLLANFNNLKNLNIAGLGLSSVPSKITAFVNLENLTLDNNSLSANGFNSLSALSQLKSLSLSGNGVIQIPAQVLQLTGLTSLDLSHNNIPAEKLASLANLLNLQWLSLEGNQLTQIPSQLAQMRNLQTLNLGRNNISGNLSALTGLPKLQQLFLNNNNFSGNFPQELSAMPQLMMLNLNSNRLSGNLPSQLPEILLISNNRFTKEQLSTHLTYYPEKTELSYSPQRYDEEKQVLGILGQPAKLEQSLSRDQYNFTWYKNLDENTGNSGSGLHFNSVQQSDYATYTVEAYTSTVLGNAVRFDLSQFREPIRLVDQLGTTETSKYFSVYPNPAADYLYIISSKYEIQKIYIYDLSGKQIITDSGSKINVAKLPTGVYMLNIKTKDGIVNFKFIKK</sequence>
<dbReference type="PROSITE" id="PS51450">
    <property type="entry name" value="LRR"/>
    <property type="match status" value="3"/>
</dbReference>
<keyword evidence="1" id="KW-0433">Leucine-rich repeat</keyword>
<dbReference type="InterPro" id="IPR003591">
    <property type="entry name" value="Leu-rich_rpt_typical-subtyp"/>
</dbReference>
<dbReference type="SMART" id="SM00365">
    <property type="entry name" value="LRR_SD22"/>
    <property type="match status" value="4"/>
</dbReference>
<evidence type="ECO:0000256" key="4">
    <source>
        <dbReference type="SAM" id="SignalP"/>
    </source>
</evidence>
<dbReference type="PANTHER" id="PTHR48057:SF29">
    <property type="entry name" value="OS02G0609900 PROTEIN"/>
    <property type="match status" value="1"/>
</dbReference>
<evidence type="ECO:0000256" key="3">
    <source>
        <dbReference type="ARBA" id="ARBA00022737"/>
    </source>
</evidence>
<dbReference type="OrthoDB" id="627712at2"/>
<accession>A0A1U7PU76</accession>
<proteinExistence type="predicted"/>
<dbReference type="Pfam" id="PF00560">
    <property type="entry name" value="LRR_1"/>
    <property type="match status" value="1"/>
</dbReference>
<dbReference type="Pfam" id="PF18962">
    <property type="entry name" value="Por_Secre_tail"/>
    <property type="match status" value="1"/>
</dbReference>
<organism evidence="6 7">
    <name type="scientific">Epilithonimonas bovis DSM 19482</name>
    <dbReference type="NCBI Taxonomy" id="1121284"/>
    <lineage>
        <taxon>Bacteria</taxon>
        <taxon>Pseudomonadati</taxon>
        <taxon>Bacteroidota</taxon>
        <taxon>Flavobacteriia</taxon>
        <taxon>Flavobacteriales</taxon>
        <taxon>Weeksellaceae</taxon>
        <taxon>Chryseobacterium group</taxon>
        <taxon>Epilithonimonas</taxon>
    </lineage>
</organism>
<dbReference type="FunFam" id="3.80.10.10:FF:000041">
    <property type="entry name" value="LRR receptor-like serine/threonine-protein kinase ERECTA"/>
    <property type="match status" value="1"/>
</dbReference>
<evidence type="ECO:0000313" key="7">
    <source>
        <dbReference type="Proteomes" id="UP000187261"/>
    </source>
</evidence>
<dbReference type="NCBIfam" id="TIGR04183">
    <property type="entry name" value="Por_Secre_tail"/>
    <property type="match status" value="1"/>
</dbReference>
<dbReference type="AlphaFoldDB" id="A0A1U7PU76"/>
<gene>
    <name evidence="6" type="ORF">SAMN05660493_00942</name>
</gene>
<dbReference type="RefSeq" id="WP_076782314.1">
    <property type="nucleotide sequence ID" value="NZ_FTPU01000007.1"/>
</dbReference>
<dbReference type="SUPFAM" id="SSF52058">
    <property type="entry name" value="L domain-like"/>
    <property type="match status" value="1"/>
</dbReference>
<evidence type="ECO:0000256" key="2">
    <source>
        <dbReference type="ARBA" id="ARBA00022729"/>
    </source>
</evidence>
<evidence type="ECO:0000313" key="6">
    <source>
        <dbReference type="EMBL" id="SIT96267.1"/>
    </source>
</evidence>
<dbReference type="InterPro" id="IPR026444">
    <property type="entry name" value="Secre_tail"/>
</dbReference>
<dbReference type="SUPFAM" id="SSF48726">
    <property type="entry name" value="Immunoglobulin"/>
    <property type="match status" value="1"/>
</dbReference>
<feature type="chain" id="PRO_5013115337" evidence="4">
    <location>
        <begin position="24"/>
        <end position="544"/>
    </location>
</feature>
<keyword evidence="7" id="KW-1185">Reference proteome</keyword>
<dbReference type="Proteomes" id="UP000187261">
    <property type="component" value="Unassembled WGS sequence"/>
</dbReference>
<name>A0A1U7PU76_9FLAO</name>
<feature type="signal peptide" evidence="4">
    <location>
        <begin position="1"/>
        <end position="23"/>
    </location>
</feature>
<dbReference type="Gene3D" id="3.80.10.10">
    <property type="entry name" value="Ribonuclease Inhibitor"/>
    <property type="match status" value="3"/>
</dbReference>
<protein>
    <submittedName>
        <fullName evidence="6">Por secretion system C-terminal sorting domain-containing protein</fullName>
    </submittedName>
</protein>
<dbReference type="InterPro" id="IPR052595">
    <property type="entry name" value="LRRC69/RLP"/>
</dbReference>
<keyword evidence="2 4" id="KW-0732">Signal</keyword>
<dbReference type="SMART" id="SM00369">
    <property type="entry name" value="LRR_TYP"/>
    <property type="match status" value="5"/>
</dbReference>
<dbReference type="InterPro" id="IPR032675">
    <property type="entry name" value="LRR_dom_sf"/>
</dbReference>
<dbReference type="InterPro" id="IPR013783">
    <property type="entry name" value="Ig-like_fold"/>
</dbReference>
<reference evidence="7" key="1">
    <citation type="submission" date="2016-10" db="EMBL/GenBank/DDBJ databases">
        <authorList>
            <person name="Varghese N."/>
            <person name="Submissions S."/>
        </authorList>
    </citation>
    <scope>NUCLEOTIDE SEQUENCE [LARGE SCALE GENOMIC DNA]</scope>
    <source>
        <strain evidence="7">DSM 19482</strain>
    </source>
</reference>
<keyword evidence="3" id="KW-0677">Repeat</keyword>
<dbReference type="Gene3D" id="2.60.40.10">
    <property type="entry name" value="Immunoglobulins"/>
    <property type="match status" value="1"/>
</dbReference>
<evidence type="ECO:0000256" key="1">
    <source>
        <dbReference type="ARBA" id="ARBA00022614"/>
    </source>
</evidence>
<feature type="domain" description="Secretion system C-terminal sorting" evidence="5">
    <location>
        <begin position="477"/>
        <end position="538"/>
    </location>
</feature>
<evidence type="ECO:0000259" key="5">
    <source>
        <dbReference type="Pfam" id="PF18962"/>
    </source>
</evidence>
<dbReference type="EMBL" id="FTPU01000007">
    <property type="protein sequence ID" value="SIT96267.1"/>
    <property type="molecule type" value="Genomic_DNA"/>
</dbReference>
<dbReference type="PANTHER" id="PTHR48057">
    <property type="entry name" value="LEUCINE-RICH REPEAT SERINE/THREONINE-PROTEIN KINASE 1"/>
    <property type="match status" value="1"/>
</dbReference>
<dbReference type="STRING" id="1121284.SAMN05660493_00942"/>
<dbReference type="Pfam" id="PF13855">
    <property type="entry name" value="LRR_8"/>
    <property type="match status" value="2"/>
</dbReference>
<dbReference type="InterPro" id="IPR001611">
    <property type="entry name" value="Leu-rich_rpt"/>
</dbReference>
<dbReference type="PRINTS" id="PR00019">
    <property type="entry name" value="LEURICHRPT"/>
</dbReference>
<dbReference type="InterPro" id="IPR036179">
    <property type="entry name" value="Ig-like_dom_sf"/>
</dbReference>